<comment type="caution">
    <text evidence="1">The sequence shown here is derived from an EMBL/GenBank/DDBJ whole genome shotgun (WGS) entry which is preliminary data.</text>
</comment>
<keyword evidence="2" id="KW-1185">Reference proteome</keyword>
<protein>
    <submittedName>
        <fullName evidence="1">Uncharacterized protein</fullName>
    </submittedName>
</protein>
<dbReference type="InterPro" id="IPR004158">
    <property type="entry name" value="DUF247_pln"/>
</dbReference>
<reference evidence="1 2" key="1">
    <citation type="submission" date="2024-01" db="EMBL/GenBank/DDBJ databases">
        <title>The genomes of 5 underutilized Papilionoideae crops provide insights into root nodulation and disease resistance.</title>
        <authorList>
            <person name="Yuan L."/>
        </authorList>
    </citation>
    <scope>NUCLEOTIDE SEQUENCE [LARGE SCALE GENOMIC DNA]</scope>
    <source>
        <strain evidence="1">LY-2023</strain>
        <tissue evidence="1">Leaf</tissue>
    </source>
</reference>
<organism evidence="1 2">
    <name type="scientific">Clitoria ternatea</name>
    <name type="common">Butterfly pea</name>
    <dbReference type="NCBI Taxonomy" id="43366"/>
    <lineage>
        <taxon>Eukaryota</taxon>
        <taxon>Viridiplantae</taxon>
        <taxon>Streptophyta</taxon>
        <taxon>Embryophyta</taxon>
        <taxon>Tracheophyta</taxon>
        <taxon>Spermatophyta</taxon>
        <taxon>Magnoliopsida</taxon>
        <taxon>eudicotyledons</taxon>
        <taxon>Gunneridae</taxon>
        <taxon>Pentapetalae</taxon>
        <taxon>rosids</taxon>
        <taxon>fabids</taxon>
        <taxon>Fabales</taxon>
        <taxon>Fabaceae</taxon>
        <taxon>Papilionoideae</taxon>
        <taxon>50 kb inversion clade</taxon>
        <taxon>NPAAA clade</taxon>
        <taxon>indigoferoid/millettioid clade</taxon>
        <taxon>Phaseoleae</taxon>
        <taxon>Clitoria</taxon>
    </lineage>
</organism>
<accession>A0AAN9PZ63</accession>
<gene>
    <name evidence="1" type="ORF">RJT34_00232</name>
</gene>
<proteinExistence type="predicted"/>
<evidence type="ECO:0000313" key="1">
    <source>
        <dbReference type="EMBL" id="KAK7316626.1"/>
    </source>
</evidence>
<dbReference type="Pfam" id="PF03140">
    <property type="entry name" value="DUF247"/>
    <property type="match status" value="1"/>
</dbReference>
<dbReference type="Proteomes" id="UP001359559">
    <property type="component" value="Unassembled WGS sequence"/>
</dbReference>
<sequence length="110" mass="12343">MASSNATTSSNQDEPKLAIDINIILEKLEKLSTDDKGLDLEREVSICRVPKSLSSTKSEAFTPRFVGLGLYHHSDNFIFTDKMKLGLGKRALRFPDNADIFDHCRQNLES</sequence>
<dbReference type="EMBL" id="JAYKXN010000001">
    <property type="protein sequence ID" value="KAK7316626.1"/>
    <property type="molecule type" value="Genomic_DNA"/>
</dbReference>
<name>A0AAN9PZ63_CLITE</name>
<evidence type="ECO:0000313" key="2">
    <source>
        <dbReference type="Proteomes" id="UP001359559"/>
    </source>
</evidence>
<dbReference type="AlphaFoldDB" id="A0AAN9PZ63"/>